<feature type="domain" description="Sulfotransferase" evidence="1">
    <location>
        <begin position="65"/>
        <end position="339"/>
    </location>
</feature>
<dbReference type="GO" id="GO:0006044">
    <property type="term" value="P:N-acetylglucosamine metabolic process"/>
    <property type="evidence" value="ECO:0007669"/>
    <property type="project" value="TreeGrafter"/>
</dbReference>
<dbReference type="PANTHER" id="PTHR10704">
    <property type="entry name" value="CARBOHYDRATE SULFOTRANSFERASE"/>
    <property type="match status" value="1"/>
</dbReference>
<evidence type="ECO:0000313" key="3">
    <source>
        <dbReference type="Proteomes" id="UP001153620"/>
    </source>
</evidence>
<dbReference type="GO" id="GO:0001517">
    <property type="term" value="F:N-acetylglucosamine 6-O-sulfotransferase activity"/>
    <property type="evidence" value="ECO:0007669"/>
    <property type="project" value="TreeGrafter"/>
</dbReference>
<reference evidence="2" key="1">
    <citation type="submission" date="2022-01" db="EMBL/GenBank/DDBJ databases">
        <authorList>
            <person name="King R."/>
        </authorList>
    </citation>
    <scope>NUCLEOTIDE SEQUENCE</scope>
</reference>
<dbReference type="InterPro" id="IPR051135">
    <property type="entry name" value="Gal/GlcNAc/GalNAc_ST"/>
</dbReference>
<dbReference type="OrthoDB" id="6138663at2759"/>
<evidence type="ECO:0000313" key="2">
    <source>
        <dbReference type="EMBL" id="CAG9804669.1"/>
    </source>
</evidence>
<name>A0A9N9RX01_9DIPT</name>
<dbReference type="Pfam" id="PF00685">
    <property type="entry name" value="Sulfotransfer_1"/>
    <property type="match status" value="1"/>
</dbReference>
<protein>
    <recommendedName>
        <fullName evidence="1">Sulfotransferase domain-containing protein</fullName>
    </recommendedName>
</protein>
<dbReference type="AlphaFoldDB" id="A0A9N9RX01"/>
<dbReference type="SUPFAM" id="SSF52540">
    <property type="entry name" value="P-loop containing nucleoside triphosphate hydrolases"/>
    <property type="match status" value="1"/>
</dbReference>
<proteinExistence type="predicted"/>
<dbReference type="InterPro" id="IPR000863">
    <property type="entry name" value="Sulfotransferase_dom"/>
</dbReference>
<dbReference type="EMBL" id="OU895878">
    <property type="protein sequence ID" value="CAG9804669.1"/>
    <property type="molecule type" value="Genomic_DNA"/>
</dbReference>
<keyword evidence="3" id="KW-1185">Reference proteome</keyword>
<organism evidence="2 3">
    <name type="scientific">Chironomus riparius</name>
    <dbReference type="NCBI Taxonomy" id="315576"/>
    <lineage>
        <taxon>Eukaryota</taxon>
        <taxon>Metazoa</taxon>
        <taxon>Ecdysozoa</taxon>
        <taxon>Arthropoda</taxon>
        <taxon>Hexapoda</taxon>
        <taxon>Insecta</taxon>
        <taxon>Pterygota</taxon>
        <taxon>Neoptera</taxon>
        <taxon>Endopterygota</taxon>
        <taxon>Diptera</taxon>
        <taxon>Nematocera</taxon>
        <taxon>Chironomoidea</taxon>
        <taxon>Chironomidae</taxon>
        <taxon>Chironominae</taxon>
        <taxon>Chironomus</taxon>
    </lineage>
</organism>
<evidence type="ECO:0000259" key="1">
    <source>
        <dbReference type="Pfam" id="PF00685"/>
    </source>
</evidence>
<dbReference type="InterPro" id="IPR027417">
    <property type="entry name" value="P-loop_NTPase"/>
</dbReference>
<dbReference type="PANTHER" id="PTHR10704:SF44">
    <property type="entry name" value="LD35051P-RELATED"/>
    <property type="match status" value="1"/>
</dbReference>
<dbReference type="GO" id="GO:0006790">
    <property type="term" value="P:sulfur compound metabolic process"/>
    <property type="evidence" value="ECO:0007669"/>
    <property type="project" value="TreeGrafter"/>
</dbReference>
<dbReference type="Proteomes" id="UP001153620">
    <property type="component" value="Chromosome 2"/>
</dbReference>
<reference evidence="2" key="2">
    <citation type="submission" date="2022-10" db="EMBL/GenBank/DDBJ databases">
        <authorList>
            <consortium name="ENA_rothamsted_submissions"/>
            <consortium name="culmorum"/>
            <person name="King R."/>
        </authorList>
    </citation>
    <scope>NUCLEOTIDE SEQUENCE</scope>
</reference>
<accession>A0A9N9RX01</accession>
<gene>
    <name evidence="2" type="ORF">CHIRRI_LOCUS7551</name>
</gene>
<sequence>MFRQRKVKIFTIAFILCLFLYHTFVRPSLNLFKIRIALGLLPNDKIGVEAEILKSIIPRTNGVPTRSVIVSSWRSGSSFLANMVNSVPGNYYHCEPLTSYGITQIRGSPNDTQAILGIKKLLQCDYTDMESYIQAINENEFMQYCNWRVYKSCEYFSKICYQPQFLGQICNQFPLQSMKLVRLRLKVAKQLLDDASLNVRILLLVRDPRGILQSRKHEVWCLGEPECDNPKTLCSDMVADYHEAVELAKNYPITFKVIRYEDLSLSPFDQSKDILQFYGRSFDANVEDFIKTFTKTSDWRSNKFAQDSNSIPFKWIKKLTFDEIQKIQESCSEAMKLWGYRKLSKDNDVDNFNPIINFLKF</sequence>
<dbReference type="Gene3D" id="3.40.50.300">
    <property type="entry name" value="P-loop containing nucleotide triphosphate hydrolases"/>
    <property type="match status" value="1"/>
</dbReference>